<dbReference type="RefSeq" id="WP_254758320.1">
    <property type="nucleotide sequence ID" value="NZ_JANCLT010000003.1"/>
</dbReference>
<keyword evidence="1" id="KW-0812">Transmembrane</keyword>
<dbReference type="Proteomes" id="UP001156102">
    <property type="component" value="Unassembled WGS sequence"/>
</dbReference>
<keyword evidence="1" id="KW-0472">Membrane</keyword>
<gene>
    <name evidence="2" type="ORF">NK662_07600</name>
</gene>
<evidence type="ECO:0000256" key="1">
    <source>
        <dbReference type="SAM" id="Phobius"/>
    </source>
</evidence>
<comment type="caution">
    <text evidence="2">The sequence shown here is derived from an EMBL/GenBank/DDBJ whole genome shotgun (WGS) entry which is preliminary data.</text>
</comment>
<feature type="transmembrane region" description="Helical" evidence="1">
    <location>
        <begin position="6"/>
        <end position="30"/>
    </location>
</feature>
<name>A0AA41X460_9BACI</name>
<accession>A0AA41X460</accession>
<feature type="transmembrane region" description="Helical" evidence="1">
    <location>
        <begin position="42"/>
        <end position="63"/>
    </location>
</feature>
<keyword evidence="1" id="KW-1133">Transmembrane helix</keyword>
<dbReference type="EMBL" id="JANCLT010000003">
    <property type="protein sequence ID" value="MCP8968407.1"/>
    <property type="molecule type" value="Genomic_DNA"/>
</dbReference>
<proteinExistence type="predicted"/>
<evidence type="ECO:0000313" key="3">
    <source>
        <dbReference type="Proteomes" id="UP001156102"/>
    </source>
</evidence>
<organism evidence="2 3">
    <name type="scientific">Ectobacillus ponti</name>
    <dbReference type="NCBI Taxonomy" id="2961894"/>
    <lineage>
        <taxon>Bacteria</taxon>
        <taxon>Bacillati</taxon>
        <taxon>Bacillota</taxon>
        <taxon>Bacilli</taxon>
        <taxon>Bacillales</taxon>
        <taxon>Bacillaceae</taxon>
        <taxon>Ectobacillus</taxon>
    </lineage>
</organism>
<sequence>MLELFSPYSMIGLILFGICFSTVIALYVKIYANCTWESFSRIISNGFGITLLLTTLAFLGHFYTL</sequence>
<keyword evidence="3" id="KW-1185">Reference proteome</keyword>
<protein>
    <submittedName>
        <fullName evidence="2">Uncharacterized protein</fullName>
    </submittedName>
</protein>
<dbReference type="AlphaFoldDB" id="A0AA41X460"/>
<evidence type="ECO:0000313" key="2">
    <source>
        <dbReference type="EMBL" id="MCP8968407.1"/>
    </source>
</evidence>
<reference evidence="2" key="1">
    <citation type="submission" date="2022-07" db="EMBL/GenBank/DDBJ databases">
        <authorList>
            <person name="Li W.-J."/>
            <person name="Deng Q.-Q."/>
        </authorList>
    </citation>
    <scope>NUCLEOTIDE SEQUENCE</scope>
    <source>
        <strain evidence="2">SYSU M60031</strain>
    </source>
</reference>